<evidence type="ECO:0000256" key="1">
    <source>
        <dbReference type="SAM" id="MobiDB-lite"/>
    </source>
</evidence>
<feature type="region of interest" description="Disordered" evidence="1">
    <location>
        <begin position="1"/>
        <end position="62"/>
    </location>
</feature>
<dbReference type="AlphaFoldDB" id="A0A445MBH1"/>
<dbReference type="Proteomes" id="UP000290560">
    <property type="component" value="Unassembled WGS sequence"/>
</dbReference>
<gene>
    <name evidence="2" type="ORF">BHM03_00006109</name>
</gene>
<name>A0A445MBH1_ENSVE</name>
<proteinExistence type="predicted"/>
<reference evidence="2" key="1">
    <citation type="journal article" date="2018" name="Data Brief">
        <title>Genome sequence data from 17 accessions of Ensete ventricosum, a staple food crop for millions in Ethiopia.</title>
        <authorList>
            <person name="Yemataw Z."/>
            <person name="Muzemil S."/>
            <person name="Ambachew D."/>
            <person name="Tripathi L."/>
            <person name="Tesfaye K."/>
            <person name="Chala A."/>
            <person name="Farbos A."/>
            <person name="O'Neill P."/>
            <person name="Moore K."/>
            <person name="Grant M."/>
            <person name="Studholme D.J."/>
        </authorList>
    </citation>
    <scope>NUCLEOTIDE SEQUENCE [LARGE SCALE GENOMIC DNA]</scope>
    <source>
        <tissue evidence="2">Leaf</tissue>
    </source>
</reference>
<sequence>MFGSSIHLRLSEVSGADKSIGQPPTANPTTNRGDDVGHKGGRPLVGRLPTGKGSRHLHRGDGDCVMMVKEG</sequence>
<accession>A0A445MBH1</accession>
<protein>
    <submittedName>
        <fullName evidence="2">Uncharacterized protein</fullName>
    </submittedName>
</protein>
<dbReference type="EMBL" id="KV875558">
    <property type="protein sequence ID" value="RZR71615.1"/>
    <property type="molecule type" value="Genomic_DNA"/>
</dbReference>
<feature type="compositionally biased region" description="Polar residues" evidence="1">
    <location>
        <begin position="22"/>
        <end position="31"/>
    </location>
</feature>
<organism evidence="2">
    <name type="scientific">Ensete ventricosum</name>
    <name type="common">Abyssinian banana</name>
    <name type="synonym">Musa ensete</name>
    <dbReference type="NCBI Taxonomy" id="4639"/>
    <lineage>
        <taxon>Eukaryota</taxon>
        <taxon>Viridiplantae</taxon>
        <taxon>Streptophyta</taxon>
        <taxon>Embryophyta</taxon>
        <taxon>Tracheophyta</taxon>
        <taxon>Spermatophyta</taxon>
        <taxon>Magnoliopsida</taxon>
        <taxon>Liliopsida</taxon>
        <taxon>Zingiberales</taxon>
        <taxon>Musaceae</taxon>
        <taxon>Ensete</taxon>
    </lineage>
</organism>
<evidence type="ECO:0000313" key="2">
    <source>
        <dbReference type="EMBL" id="RZR71615.1"/>
    </source>
</evidence>